<evidence type="ECO:0000256" key="3">
    <source>
        <dbReference type="ARBA" id="ARBA00022679"/>
    </source>
</evidence>
<name>A0A5S6Q335_TRIMR</name>
<dbReference type="GO" id="GO:0004190">
    <property type="term" value="F:aspartic-type endopeptidase activity"/>
    <property type="evidence" value="ECO:0007669"/>
    <property type="project" value="InterPro"/>
</dbReference>
<keyword evidence="17" id="KW-1185">Reference proteome</keyword>
<keyword evidence="8" id="KW-0460">Magnesium</keyword>
<dbReference type="GO" id="GO:0006508">
    <property type="term" value="P:proteolysis"/>
    <property type="evidence" value="ECO:0007669"/>
    <property type="project" value="UniProtKB-KW"/>
</dbReference>
<keyword evidence="4" id="KW-0548">Nucleotidyltransferase</keyword>
<sequence>MQSSDSCPSRETWRPHVSTTLSVPAFTTSDPELWFARLQLFFQHRHILDEATKFELALSAMPEESLSQLRDFILTADRHAAPYTAFKAISLQRLVDSTENRIRQALTGEDLADHTPSALLRRLYQLLPTSTVEREDPILRQLFLTRLPRQLQAALLPFGDKPLCELARLGDSLMALQGPSPVMSAYGVQDTTQRLDRLEHMLEQLTLRFDVDPHCTRGRSPTARRHQTSRSPSPRNDRANTRRLCFYHNRFGQNARKCTPPCEAGKRPRRTTLTAVAAAVNISRCTYLMDRHSGTRFLVDTGAAISLLPLSHGIDYPTKTVTQALQAINGTSVKVSGAKTLTVHFDNMPPLTWTFTVAKIDTPIIGADLIHHHQLIVDLANDRVFPFAQRPGNNTSPGLAAGVSAQPDKFAQLLQSFVDAQHHYGPNTEQKRNSLEHTQHVIETTGPPVYSKPRRLAPERLRIAKQHFDDLLRQGIVRPSNSNWSSSLHLVPKQQPGQWRPCGDFRNLNRYTKPDRYPLPQIADFNNDLRGKTIFSKIDLARAYFQIPVRPQDVPKTAITTPFGLFEFVMMPFGLRNAAQTFQRFIDQVLRGLDNCFAYVDDILLASRSESEHLELLRKLFDRLATFGLKVNPEKCVLGAESLVFLGHLVDCKGIQPSPEKVAAIKLFPRPKTVKQLRQFLGMVNFYRRFSPNLAVTLRPLDALVAKATNNILWPQDAVNAFNEAKSTLSNATLLEHPKPTAMLALMVDASDQAMGAVLQQLVGSTWRPLAFFSKRLQDHQKRYSTFGRELLAVYAAVKHFRSEIEGRELMVFTDHKPLVRAFENGSQGLNDREIRQLDFITSMQTQIKHISGRDNVVADALSRKIYAVTDGTITLSAKEIAVAQSKDTELQWVKDHTSLQLIPEPVEGCAHPLWKDMSTTEARIYVPATLRLAFFRSVHGLSHPGVRATKRVMLARYVWPSIQKDVAQWTRCCLHCQQAKVYRHTRSVPKEFPLPSTRFDHVHVDIVGPLPPSDGFRYLLTAVDRFSRWPEAWPIRDISAQTVAETFLSNWIARFGVPRQITTDRGRQFESHMWMALNKLLGIQHIPTSAYHPQANGLVERLHRQLKAALIVRMQAVNIKWTTALPLVLLGIRTAVKADIGLAPAETLYGSTLRLPAEFLAPAVLPASNVDPTSFTSILKAVMHRLRPTPPRRNSTATFVSGALRDCSHVFIREPGLTGSLTPPYAGPYPVVRRTDKTVTIDAGGSETTVAIDRTKPAFMINEVQLSSATSLRQVKFRWPPSSAPVF</sequence>
<dbReference type="GO" id="GO:0003964">
    <property type="term" value="F:RNA-directed DNA polymerase activity"/>
    <property type="evidence" value="ECO:0007669"/>
    <property type="project" value="UniProtKB-KW"/>
</dbReference>
<dbReference type="Pfam" id="PF23055">
    <property type="entry name" value="DUF7041"/>
    <property type="match status" value="1"/>
</dbReference>
<evidence type="ECO:0000256" key="9">
    <source>
        <dbReference type="ARBA" id="ARBA00022884"/>
    </source>
</evidence>
<dbReference type="Gene3D" id="3.10.10.10">
    <property type="entry name" value="HIV Type 1 Reverse Transcriptase, subunit A, domain 1"/>
    <property type="match status" value="1"/>
</dbReference>
<proteinExistence type="predicted"/>
<dbReference type="InterPro" id="IPR001995">
    <property type="entry name" value="Peptidase_A2_cat"/>
</dbReference>
<protein>
    <recommendedName>
        <fullName evidence="1">RNA-directed DNA polymerase</fullName>
        <ecNumber evidence="1">2.7.7.49</ecNumber>
    </recommendedName>
</protein>
<keyword evidence="11" id="KW-0695">RNA-directed DNA polymerase</keyword>
<dbReference type="GO" id="GO:0042575">
    <property type="term" value="C:DNA polymerase complex"/>
    <property type="evidence" value="ECO:0007669"/>
    <property type="project" value="UniProtKB-ARBA"/>
</dbReference>
<feature type="region of interest" description="Disordered" evidence="13">
    <location>
        <begin position="213"/>
        <end position="239"/>
    </location>
</feature>
<dbReference type="Gene3D" id="3.30.420.10">
    <property type="entry name" value="Ribonuclease H-like superfamily/Ribonuclease H"/>
    <property type="match status" value="1"/>
</dbReference>
<dbReference type="InterPro" id="IPR001584">
    <property type="entry name" value="Integrase_cat-core"/>
</dbReference>
<keyword evidence="3" id="KW-0808">Transferase</keyword>
<evidence type="ECO:0000256" key="11">
    <source>
        <dbReference type="ARBA" id="ARBA00022918"/>
    </source>
</evidence>
<dbReference type="GO" id="GO:0004519">
    <property type="term" value="F:endonuclease activity"/>
    <property type="evidence" value="ECO:0007669"/>
    <property type="project" value="UniProtKB-KW"/>
</dbReference>
<dbReference type="SUPFAM" id="SSF56672">
    <property type="entry name" value="DNA/RNA polymerases"/>
    <property type="match status" value="1"/>
</dbReference>
<dbReference type="PROSITE" id="PS50878">
    <property type="entry name" value="RT_POL"/>
    <property type="match status" value="1"/>
</dbReference>
<dbReference type="FunFam" id="3.30.420.10:FF:000032">
    <property type="entry name" value="Retrovirus-related Pol polyprotein from transposon 297-like Protein"/>
    <property type="match status" value="1"/>
</dbReference>
<keyword evidence="9" id="KW-0694">RNA-binding</keyword>
<dbReference type="GO" id="GO:0003723">
    <property type="term" value="F:RNA binding"/>
    <property type="evidence" value="ECO:0007669"/>
    <property type="project" value="UniProtKB-KW"/>
</dbReference>
<accession>A0A5S6Q335</accession>
<evidence type="ECO:0000259" key="15">
    <source>
        <dbReference type="PROSITE" id="PS50878"/>
    </source>
</evidence>
<dbReference type="InterPro" id="IPR000477">
    <property type="entry name" value="RT_dom"/>
</dbReference>
<evidence type="ECO:0000256" key="12">
    <source>
        <dbReference type="ARBA" id="ARBA00023268"/>
    </source>
</evidence>
<dbReference type="PANTHER" id="PTHR37984">
    <property type="entry name" value="PROTEIN CBG26694"/>
    <property type="match status" value="1"/>
</dbReference>
<keyword evidence="6" id="KW-0255">Endonuclease</keyword>
<keyword evidence="7" id="KW-0378">Hydrolase</keyword>
<evidence type="ECO:0000313" key="17">
    <source>
        <dbReference type="Proteomes" id="UP000046395"/>
    </source>
</evidence>
<dbReference type="InterPro" id="IPR043502">
    <property type="entry name" value="DNA/RNA_pol_sf"/>
</dbReference>
<keyword evidence="12" id="KW-0511">Multifunctional enzyme</keyword>
<dbReference type="STRING" id="70415.A0A5S6Q335"/>
<dbReference type="PROSITE" id="PS50175">
    <property type="entry name" value="ASP_PROT_RETROV"/>
    <property type="match status" value="1"/>
</dbReference>
<dbReference type="InterPro" id="IPR012337">
    <property type="entry name" value="RNaseH-like_sf"/>
</dbReference>
<evidence type="ECO:0000256" key="13">
    <source>
        <dbReference type="SAM" id="MobiDB-lite"/>
    </source>
</evidence>
<evidence type="ECO:0000256" key="8">
    <source>
        <dbReference type="ARBA" id="ARBA00022842"/>
    </source>
</evidence>
<dbReference type="Pfam" id="PF17921">
    <property type="entry name" value="Integrase_H2C2"/>
    <property type="match status" value="1"/>
</dbReference>
<dbReference type="PROSITE" id="PS50994">
    <property type="entry name" value="INTEGRASE"/>
    <property type="match status" value="1"/>
</dbReference>
<evidence type="ECO:0000259" key="14">
    <source>
        <dbReference type="PROSITE" id="PS50175"/>
    </source>
</evidence>
<reference evidence="18" key="1">
    <citation type="submission" date="2019-12" db="UniProtKB">
        <authorList>
            <consortium name="WormBaseParasite"/>
        </authorList>
    </citation>
    <scope>IDENTIFICATION</scope>
</reference>
<dbReference type="Gene3D" id="2.40.70.10">
    <property type="entry name" value="Acid Proteases"/>
    <property type="match status" value="1"/>
</dbReference>
<feature type="domain" description="Peptidase A2" evidence="14">
    <location>
        <begin position="295"/>
        <end position="369"/>
    </location>
</feature>
<dbReference type="PROSITE" id="PS00141">
    <property type="entry name" value="ASP_PROTEASE"/>
    <property type="match status" value="1"/>
</dbReference>
<dbReference type="InterPro" id="IPR055469">
    <property type="entry name" value="DUF7041"/>
</dbReference>
<evidence type="ECO:0000259" key="16">
    <source>
        <dbReference type="PROSITE" id="PS50994"/>
    </source>
</evidence>
<keyword evidence="5" id="KW-0540">Nuclease</keyword>
<dbReference type="InterPro" id="IPR041588">
    <property type="entry name" value="Integrase_H2C2"/>
</dbReference>
<dbReference type="InterPro" id="IPR021109">
    <property type="entry name" value="Peptidase_aspartic_dom_sf"/>
</dbReference>
<feature type="domain" description="Integrase catalytic" evidence="16">
    <location>
        <begin position="990"/>
        <end position="1153"/>
    </location>
</feature>
<dbReference type="SUPFAM" id="SSF53098">
    <property type="entry name" value="Ribonuclease H-like"/>
    <property type="match status" value="1"/>
</dbReference>
<keyword evidence="2" id="KW-0645">Protease</keyword>
<dbReference type="InterPro" id="IPR041577">
    <property type="entry name" value="RT_RNaseH_2"/>
</dbReference>
<organism evidence="17 18">
    <name type="scientific">Trichuris muris</name>
    <name type="common">Mouse whipworm</name>
    <dbReference type="NCBI Taxonomy" id="70415"/>
    <lineage>
        <taxon>Eukaryota</taxon>
        <taxon>Metazoa</taxon>
        <taxon>Ecdysozoa</taxon>
        <taxon>Nematoda</taxon>
        <taxon>Enoplea</taxon>
        <taxon>Dorylaimia</taxon>
        <taxon>Trichinellida</taxon>
        <taxon>Trichuridae</taxon>
        <taxon>Trichuris</taxon>
    </lineage>
</organism>
<keyword evidence="10" id="KW-0229">DNA integration</keyword>
<dbReference type="FunFam" id="3.10.10.10:FF:000007">
    <property type="entry name" value="Retrovirus-related Pol polyprotein from transposon 17.6-like Protein"/>
    <property type="match status" value="1"/>
</dbReference>
<dbReference type="Pfam" id="PF00078">
    <property type="entry name" value="RVT_1"/>
    <property type="match status" value="1"/>
</dbReference>
<dbReference type="Pfam" id="PF00665">
    <property type="entry name" value="rve"/>
    <property type="match status" value="1"/>
</dbReference>
<dbReference type="InterPro" id="IPR036397">
    <property type="entry name" value="RNaseH_sf"/>
</dbReference>
<evidence type="ECO:0000313" key="18">
    <source>
        <dbReference type="WBParaSite" id="TMUE_0000001640.1"/>
    </source>
</evidence>
<evidence type="ECO:0000256" key="5">
    <source>
        <dbReference type="ARBA" id="ARBA00022722"/>
    </source>
</evidence>
<feature type="domain" description="Reverse transcriptase" evidence="15">
    <location>
        <begin position="472"/>
        <end position="650"/>
    </location>
</feature>
<evidence type="ECO:0000256" key="6">
    <source>
        <dbReference type="ARBA" id="ARBA00022759"/>
    </source>
</evidence>
<dbReference type="Proteomes" id="UP000046395">
    <property type="component" value="Unassembled WGS sequence"/>
</dbReference>
<dbReference type="PANTHER" id="PTHR37984:SF5">
    <property type="entry name" value="PROTEIN NYNRIN-LIKE"/>
    <property type="match status" value="1"/>
</dbReference>
<dbReference type="FunFam" id="3.30.70.270:FF:000020">
    <property type="entry name" value="Transposon Tf2-6 polyprotein-like Protein"/>
    <property type="match status" value="1"/>
</dbReference>
<evidence type="ECO:0000256" key="4">
    <source>
        <dbReference type="ARBA" id="ARBA00022695"/>
    </source>
</evidence>
<dbReference type="EC" id="2.7.7.49" evidence="1"/>
<evidence type="ECO:0000256" key="2">
    <source>
        <dbReference type="ARBA" id="ARBA00022670"/>
    </source>
</evidence>
<dbReference type="InterPro" id="IPR001969">
    <property type="entry name" value="Aspartic_peptidase_AS"/>
</dbReference>
<dbReference type="Pfam" id="PF17919">
    <property type="entry name" value="RT_RNaseH_2"/>
    <property type="match status" value="1"/>
</dbReference>
<dbReference type="InterPro" id="IPR043128">
    <property type="entry name" value="Rev_trsase/Diguanyl_cyclase"/>
</dbReference>
<evidence type="ECO:0000256" key="10">
    <source>
        <dbReference type="ARBA" id="ARBA00022908"/>
    </source>
</evidence>
<dbReference type="Gene3D" id="3.30.70.270">
    <property type="match status" value="2"/>
</dbReference>
<dbReference type="CDD" id="cd09274">
    <property type="entry name" value="RNase_HI_RT_Ty3"/>
    <property type="match status" value="1"/>
</dbReference>
<dbReference type="WBParaSite" id="TMUE_0000001640.1">
    <property type="protein sequence ID" value="TMUE_0000001640.1"/>
    <property type="gene ID" value="WBGene00297526"/>
</dbReference>
<dbReference type="SUPFAM" id="SSF50630">
    <property type="entry name" value="Acid proteases"/>
    <property type="match status" value="1"/>
</dbReference>
<evidence type="ECO:0000256" key="1">
    <source>
        <dbReference type="ARBA" id="ARBA00012493"/>
    </source>
</evidence>
<dbReference type="InterPro" id="IPR050951">
    <property type="entry name" value="Retrovirus_Pol_polyprotein"/>
</dbReference>
<dbReference type="Gene3D" id="1.10.340.70">
    <property type="match status" value="1"/>
</dbReference>
<dbReference type="GO" id="GO:0015074">
    <property type="term" value="P:DNA integration"/>
    <property type="evidence" value="ECO:0007669"/>
    <property type="project" value="UniProtKB-KW"/>
</dbReference>
<evidence type="ECO:0000256" key="7">
    <source>
        <dbReference type="ARBA" id="ARBA00022801"/>
    </source>
</evidence>
<dbReference type="CDD" id="cd01647">
    <property type="entry name" value="RT_LTR"/>
    <property type="match status" value="1"/>
</dbReference>